<organism evidence="5 6">
    <name type="scientific">Tieghemostelium lacteum</name>
    <name type="common">Slime mold</name>
    <name type="synonym">Dictyostelium lacteum</name>
    <dbReference type="NCBI Taxonomy" id="361077"/>
    <lineage>
        <taxon>Eukaryota</taxon>
        <taxon>Amoebozoa</taxon>
        <taxon>Evosea</taxon>
        <taxon>Eumycetozoa</taxon>
        <taxon>Dictyostelia</taxon>
        <taxon>Dictyosteliales</taxon>
        <taxon>Raperosteliaceae</taxon>
        <taxon>Tieghemostelium</taxon>
    </lineage>
</organism>
<feature type="transmembrane region" description="Helical" evidence="1">
    <location>
        <begin position="1233"/>
        <end position="1255"/>
    </location>
</feature>
<dbReference type="InterPro" id="IPR054484">
    <property type="entry name" value="ComC_SSD"/>
</dbReference>
<dbReference type="InParanoid" id="A0A151ZIB6"/>
<dbReference type="Proteomes" id="UP000076078">
    <property type="component" value="Unassembled WGS sequence"/>
</dbReference>
<accession>A0A151ZIB6</accession>
<keyword evidence="1" id="KW-0812">Transmembrane</keyword>
<keyword evidence="1" id="KW-1133">Transmembrane helix</keyword>
<feature type="domain" description="DUF7949" evidence="4">
    <location>
        <begin position="946"/>
        <end position="979"/>
    </location>
</feature>
<dbReference type="OMA" id="NIQVECY"/>
<dbReference type="Pfam" id="PF25820">
    <property type="entry name" value="DUF7949"/>
    <property type="match status" value="1"/>
</dbReference>
<keyword evidence="6" id="KW-1185">Reference proteome</keyword>
<dbReference type="EMBL" id="LODT01000025">
    <property type="protein sequence ID" value="KYQ93620.1"/>
    <property type="molecule type" value="Genomic_DNA"/>
</dbReference>
<name>A0A151ZIB6_TIELA</name>
<dbReference type="InterPro" id="IPR057709">
    <property type="entry name" value="DUF7949"/>
</dbReference>
<evidence type="ECO:0000256" key="1">
    <source>
        <dbReference type="SAM" id="Phobius"/>
    </source>
</evidence>
<dbReference type="Pfam" id="PF22933">
    <property type="entry name" value="ComC_SSD"/>
    <property type="match status" value="1"/>
</dbReference>
<comment type="caution">
    <text evidence="5">The sequence shown here is derived from an EMBL/GenBank/DDBJ whole genome shotgun (WGS) entry which is preliminary data.</text>
</comment>
<dbReference type="AlphaFoldDB" id="A0A151ZIB6"/>
<keyword evidence="1" id="KW-0472">Membrane</keyword>
<evidence type="ECO:0000313" key="6">
    <source>
        <dbReference type="Proteomes" id="UP000076078"/>
    </source>
</evidence>
<evidence type="ECO:0000259" key="4">
    <source>
        <dbReference type="Pfam" id="PF25820"/>
    </source>
</evidence>
<reference evidence="5 6" key="1">
    <citation type="submission" date="2015-12" db="EMBL/GenBank/DDBJ databases">
        <title>Dictyostelia acquired genes for synthesis and detection of signals that induce cell-type specialization by lateral gene transfer from prokaryotes.</title>
        <authorList>
            <person name="Gloeckner G."/>
            <person name="Schaap P."/>
        </authorList>
    </citation>
    <scope>NUCLEOTIDE SEQUENCE [LARGE SCALE GENOMIC DNA]</scope>
    <source>
        <strain evidence="5 6">TK</strain>
    </source>
</reference>
<feature type="domain" description="ComC supersandwich" evidence="3">
    <location>
        <begin position="987"/>
        <end position="1207"/>
    </location>
</feature>
<gene>
    <name evidence="5" type="ORF">DLAC_05002</name>
</gene>
<keyword evidence="2" id="KW-0732">Signal</keyword>
<dbReference type="PANTHER" id="PTHR31378">
    <property type="entry name" value="EGF-LIKE DOMAIN-CONTAINING PROTEIN-RELATED-RELATED"/>
    <property type="match status" value="1"/>
</dbReference>
<evidence type="ECO:0000256" key="2">
    <source>
        <dbReference type="SAM" id="SignalP"/>
    </source>
</evidence>
<protein>
    <submittedName>
        <fullName evidence="5">EGF-like domain-containing protein</fullName>
    </submittedName>
</protein>
<sequence>MISIRHIVIILISLGFISKSSHALIQNQYDALVSINTALGQNWNFDTSNVCTQVNFKCDSTNTVIVLMNLVDPGVVSLPMPSAVYLLQNLTTLNVPVHINIGSDFWNGISSFNFLTYLYVTELTEALPDNIGLILPRSLETLHILVSIYSIPESFFSKSNLKSVTLLTLNTAEYYVLPTTLSQPSPLEEMYTVSFGSFMQGTQFPNLTLLGIRHKGSTNPMSYNSYNTWQATSLTIYNGEVPMHTFPTSILSMPKLQFLFYDTGNRLLGSNFILNFSNVMTLIDLKLYSFPISVMSYPAFSFYNRPSVFISNSTITFSILNMFSFSSVYFDKCVFLNNLPNGNYSSLYSLTIADSPAFTQNILDSTCQLKDSLSITGTGITSLPSCFICEWNTLKSSFTNNPSLPAYTQSCPGFQILNNTNDIPTNGGKMDINGLNLGWNIYNQYNFELINSQLLVGNEKFTIEIGPGSGVGKVTSVKFHSEANPHGPVYELSYKYQAPQVYNAFEQNGNALFINGTNFFDDSSKIQVYIAGKLVGTDGLTYFSIITKVNTVKYGQDLIVSLKVVVDGQSTQTIVAPAQPFSTVLDQTFPTLYSGGGYAIFTGEYLSYDTTIMNLTVNGIMFSLNIVESNSTQYLIKYDPIPPGSYPLEFNQLGYHLSGTIQVNNSQTCPVVHGYCLGPKPVCYSPYTGPDCSSLPANLTRIPFNDFQPIIQTSNTFQTVWKGEVYNFKFFLAPKSIQEIDSSGNVVGNYLPVGSYTLKKFPDSSSYTSPKMNSTTFVNAYEWFQWFGITRTSTGDDTPLVPSTYFYTMSTTTLNTNHFEYKYQITFEMVNPTIQLCSRVETGPLPTQDDVDYMKLKLNYLNLYTRIYKHTAVDVNQVALNYTTKTVSQQAQSINQEITITSPNSELFSFDLDFTVLFDEKSASSEASPICNNFTPPPTTPSDKPCPGTPQCGGASQGICNSGQCQCIAPWKGYQCDSKGGTLPPTDPDPNNPNLNQTTNDLAVHISIVSIRELDYNGVLVKEQPLSNWTYKKYPPTTEKQTFHYHVAPFANNNETVISVTVDYFYKDSQVEFAGQSFSKSTGSYKYSANITNWPFLKKTNQLQIVFLSGASDNQDSDNSCTVKNIAYSQDADLEDDVETVYIQVNGQTFQNKFINLAIVDGMIRQIRNIQLPDTEDDSNTQSNSLVGVLTPYHENFVVIDPDFSLLVSTVPADEKEGSICSKSKSKFTKGQLAGIIVGSVAGFIVLAVILGYILSKNVTVKVLLHKTHIIKMK</sequence>
<feature type="chain" id="PRO_5007593427" evidence="2">
    <location>
        <begin position="24"/>
        <end position="1274"/>
    </location>
</feature>
<dbReference type="PANTHER" id="PTHR31378:SF17">
    <property type="match status" value="1"/>
</dbReference>
<evidence type="ECO:0000259" key="3">
    <source>
        <dbReference type="Pfam" id="PF22933"/>
    </source>
</evidence>
<evidence type="ECO:0000313" key="5">
    <source>
        <dbReference type="EMBL" id="KYQ93620.1"/>
    </source>
</evidence>
<proteinExistence type="predicted"/>
<feature type="signal peptide" evidence="2">
    <location>
        <begin position="1"/>
        <end position="23"/>
    </location>
</feature>